<dbReference type="EMBL" id="JBHTCA010000038">
    <property type="protein sequence ID" value="MFC7411609.1"/>
    <property type="molecule type" value="Genomic_DNA"/>
</dbReference>
<feature type="domain" description="Methyltransferase type 12" evidence="2">
    <location>
        <begin position="210"/>
        <end position="300"/>
    </location>
</feature>
<protein>
    <submittedName>
        <fullName evidence="3">Tetratricopeptide repeat protein</fullName>
    </submittedName>
</protein>
<dbReference type="PROSITE" id="PS50005">
    <property type="entry name" value="TPR"/>
    <property type="match status" value="3"/>
</dbReference>
<feature type="repeat" description="TPR" evidence="1">
    <location>
        <begin position="42"/>
        <end position="75"/>
    </location>
</feature>
<dbReference type="SMART" id="SM00028">
    <property type="entry name" value="TPR"/>
    <property type="match status" value="4"/>
</dbReference>
<dbReference type="Pfam" id="PF13432">
    <property type="entry name" value="TPR_16"/>
    <property type="match status" value="2"/>
</dbReference>
<dbReference type="PANTHER" id="PTHR12558:SF13">
    <property type="entry name" value="CELL DIVISION CYCLE PROTEIN 27 HOMOLOG"/>
    <property type="match status" value="1"/>
</dbReference>
<evidence type="ECO:0000256" key="1">
    <source>
        <dbReference type="PROSITE-ProRule" id="PRU00339"/>
    </source>
</evidence>
<feature type="repeat" description="TPR" evidence="1">
    <location>
        <begin position="110"/>
        <end position="143"/>
    </location>
</feature>
<dbReference type="Gene3D" id="1.25.40.10">
    <property type="entry name" value="Tetratricopeptide repeat domain"/>
    <property type="match status" value="2"/>
</dbReference>
<dbReference type="CDD" id="cd02440">
    <property type="entry name" value="AdoMet_MTases"/>
    <property type="match status" value="1"/>
</dbReference>
<accession>A0ABW2QQE6</accession>
<evidence type="ECO:0000259" key="2">
    <source>
        <dbReference type="Pfam" id="PF08242"/>
    </source>
</evidence>
<dbReference type="InterPro" id="IPR029063">
    <property type="entry name" value="SAM-dependent_MTases_sf"/>
</dbReference>
<dbReference type="Gene3D" id="3.40.50.150">
    <property type="entry name" value="Vaccinia Virus protein VP39"/>
    <property type="match status" value="1"/>
</dbReference>
<gene>
    <name evidence="3" type="ORF">ACFQPB_22370</name>
</gene>
<dbReference type="RefSeq" id="WP_382228262.1">
    <property type="nucleotide sequence ID" value="NZ_JBHTCA010000038.1"/>
</dbReference>
<dbReference type="SUPFAM" id="SSF48452">
    <property type="entry name" value="TPR-like"/>
    <property type="match status" value="1"/>
</dbReference>
<dbReference type="Pfam" id="PF08242">
    <property type="entry name" value="Methyltransf_12"/>
    <property type="match status" value="1"/>
</dbReference>
<organism evidence="3 4">
    <name type="scientific">Hydrogenophaga atypica</name>
    <dbReference type="NCBI Taxonomy" id="249409"/>
    <lineage>
        <taxon>Bacteria</taxon>
        <taxon>Pseudomonadati</taxon>
        <taxon>Pseudomonadota</taxon>
        <taxon>Betaproteobacteria</taxon>
        <taxon>Burkholderiales</taxon>
        <taxon>Comamonadaceae</taxon>
        <taxon>Hydrogenophaga</taxon>
    </lineage>
</organism>
<dbReference type="PANTHER" id="PTHR12558">
    <property type="entry name" value="CELL DIVISION CYCLE 16,23,27"/>
    <property type="match status" value="1"/>
</dbReference>
<keyword evidence="4" id="KW-1185">Reference proteome</keyword>
<dbReference type="Proteomes" id="UP001596501">
    <property type="component" value="Unassembled WGS sequence"/>
</dbReference>
<name>A0ABW2QQE6_9BURK</name>
<dbReference type="InterPro" id="IPR013217">
    <property type="entry name" value="Methyltransf_12"/>
</dbReference>
<evidence type="ECO:0000313" key="4">
    <source>
        <dbReference type="Proteomes" id="UP001596501"/>
    </source>
</evidence>
<sequence length="365" mass="39578">MSDAMARARSHFLQGVERFEQGHLDDAAQAFEAALALAPGRPSVLSNLGLTRFHQGRFENAAAHLRAAAQADPNEPSTWVALARCLGQLGEPAEALDALTRALALDEGIAEAWSLRGNLLREARRLSEAAQCFERALALGADPELHRYFLAAVTGGEAPDRPPRAYVETLFDDYADSFQQHLVASLRYQGPQRLVQLLQAQGVARFDAALDLGCGTGLCGALLRPCCDSLTGVDLSERMVTQARASGHYDALQHADVVDALNGALQRFDLVIAADVFIYVGRLEAVFEGVAKVLRPGGWLAFTVERAPDEHDVLLLPSLRHAHSAPYLSRLAQAHGLQLRVLQEAPIREDQGQPVPGWYVLMQAG</sequence>
<comment type="caution">
    <text evidence="3">The sequence shown here is derived from an EMBL/GenBank/DDBJ whole genome shotgun (WGS) entry which is preliminary data.</text>
</comment>
<dbReference type="InterPro" id="IPR019734">
    <property type="entry name" value="TPR_rpt"/>
</dbReference>
<proteinExistence type="predicted"/>
<dbReference type="SUPFAM" id="SSF53335">
    <property type="entry name" value="S-adenosyl-L-methionine-dependent methyltransferases"/>
    <property type="match status" value="1"/>
</dbReference>
<evidence type="ECO:0000313" key="3">
    <source>
        <dbReference type="EMBL" id="MFC7411609.1"/>
    </source>
</evidence>
<feature type="repeat" description="TPR" evidence="1">
    <location>
        <begin position="8"/>
        <end position="41"/>
    </location>
</feature>
<dbReference type="InterPro" id="IPR011990">
    <property type="entry name" value="TPR-like_helical_dom_sf"/>
</dbReference>
<reference evidence="4" key="1">
    <citation type="journal article" date="2019" name="Int. J. Syst. Evol. Microbiol.">
        <title>The Global Catalogue of Microorganisms (GCM) 10K type strain sequencing project: providing services to taxonomists for standard genome sequencing and annotation.</title>
        <authorList>
            <consortium name="The Broad Institute Genomics Platform"/>
            <consortium name="The Broad Institute Genome Sequencing Center for Infectious Disease"/>
            <person name="Wu L."/>
            <person name="Ma J."/>
        </authorList>
    </citation>
    <scope>NUCLEOTIDE SEQUENCE [LARGE SCALE GENOMIC DNA]</scope>
    <source>
        <strain evidence="4">CGMCC 1.12371</strain>
    </source>
</reference>
<keyword evidence="1" id="KW-0802">TPR repeat</keyword>